<evidence type="ECO:0000256" key="1">
    <source>
        <dbReference type="ARBA" id="ARBA00004651"/>
    </source>
</evidence>
<evidence type="ECO:0000256" key="7">
    <source>
        <dbReference type="SAM" id="Phobius"/>
    </source>
</evidence>
<dbReference type="EMBL" id="JASNUQ010000011">
    <property type="protein sequence ID" value="MDK4290611.1"/>
    <property type="molecule type" value="Genomic_DNA"/>
</dbReference>
<comment type="subcellular location">
    <subcellularLocation>
        <location evidence="1">Cell membrane</location>
        <topology evidence="1">Multi-pass membrane protein</topology>
    </subcellularLocation>
</comment>
<organism evidence="9 10">
    <name type="scientific">Corynebacterium pseudodiphtheriticum</name>
    <dbReference type="NCBI Taxonomy" id="37637"/>
    <lineage>
        <taxon>Bacteria</taxon>
        <taxon>Bacillati</taxon>
        <taxon>Actinomycetota</taxon>
        <taxon>Actinomycetes</taxon>
        <taxon>Mycobacteriales</taxon>
        <taxon>Corynebacteriaceae</taxon>
        <taxon>Corynebacterium</taxon>
    </lineage>
</organism>
<keyword evidence="6 7" id="KW-0472">Membrane</keyword>
<dbReference type="PANTHER" id="PTHR33884">
    <property type="entry name" value="UPF0410 PROTEIN YMGE"/>
    <property type="match status" value="1"/>
</dbReference>
<evidence type="ECO:0000256" key="6">
    <source>
        <dbReference type="ARBA" id="ARBA00023136"/>
    </source>
</evidence>
<keyword evidence="4 7" id="KW-0812">Transmembrane</keyword>
<proteinExistence type="inferred from homology"/>
<dbReference type="AlphaFoldDB" id="A0AAP4BST1"/>
<feature type="transmembrane region" description="Helical" evidence="7">
    <location>
        <begin position="61"/>
        <end position="83"/>
    </location>
</feature>
<dbReference type="GO" id="GO:0005886">
    <property type="term" value="C:plasma membrane"/>
    <property type="evidence" value="ECO:0007669"/>
    <property type="project" value="UniProtKB-SubCell"/>
</dbReference>
<reference evidence="9 11" key="1">
    <citation type="submission" date="2023-05" db="EMBL/GenBank/DDBJ databases">
        <title>Metabolic capabilities are highly conserved among human nasal-associated Corynebacterium species in pangenomic analyses.</title>
        <authorList>
            <person name="Tran T.H."/>
            <person name="Roberts A.Q."/>
            <person name="Escapa I.F."/>
            <person name="Gao W."/>
            <person name="Conlan S."/>
            <person name="Kong H."/>
            <person name="Segre J.A."/>
            <person name="Kelly M.S."/>
            <person name="Lemon K.P."/>
        </authorList>
    </citation>
    <scope>NUCLEOTIDE SEQUENCE</scope>
    <source>
        <strain evidence="9">KPL2773</strain>
        <strain evidence="8 11">KPL3772</strain>
    </source>
</reference>
<dbReference type="Proteomes" id="UP001224412">
    <property type="component" value="Unassembled WGS sequence"/>
</dbReference>
<evidence type="ECO:0000256" key="5">
    <source>
        <dbReference type="ARBA" id="ARBA00022989"/>
    </source>
</evidence>
<keyword evidence="5 7" id="KW-1133">Transmembrane helix</keyword>
<evidence type="ECO:0000313" key="8">
    <source>
        <dbReference type="EMBL" id="MDK4290611.1"/>
    </source>
</evidence>
<dbReference type="GeneID" id="42780784"/>
<dbReference type="PANTHER" id="PTHR33884:SF3">
    <property type="entry name" value="UPF0410 PROTEIN YMGE"/>
    <property type="match status" value="1"/>
</dbReference>
<evidence type="ECO:0000313" key="11">
    <source>
        <dbReference type="Proteomes" id="UP001239759"/>
    </source>
</evidence>
<dbReference type="InterPro" id="IPR007341">
    <property type="entry name" value="Transgly_assoc"/>
</dbReference>
<dbReference type="RefSeq" id="WP_021353441.1">
    <property type="nucleotide sequence ID" value="NZ_CP051667.1"/>
</dbReference>
<keyword evidence="11" id="KW-1185">Reference proteome</keyword>
<feature type="transmembrane region" description="Helical" evidence="7">
    <location>
        <begin position="6"/>
        <end position="25"/>
    </location>
</feature>
<gene>
    <name evidence="8" type="ORF">QPX23_07740</name>
    <name evidence="9" type="ORF">QPX42_01010</name>
</gene>
<evidence type="ECO:0000256" key="4">
    <source>
        <dbReference type="ARBA" id="ARBA00022692"/>
    </source>
</evidence>
<keyword evidence="3" id="KW-1003">Cell membrane</keyword>
<evidence type="ECO:0000256" key="2">
    <source>
        <dbReference type="ARBA" id="ARBA00011006"/>
    </source>
</evidence>
<dbReference type="EMBL" id="JASNVH010000001">
    <property type="protein sequence ID" value="MDK4306141.1"/>
    <property type="molecule type" value="Genomic_DNA"/>
</dbReference>
<sequence length="85" mass="8716">METLSLGIIAWIIIGGLAGWIAGKIKDSSQGFFGNILVGIVGGLLGGWLLSLLGFDAAGGGFWFSLLTAILGSVILLSILNAIKK</sequence>
<comment type="caution">
    <text evidence="9">The sequence shown here is derived from an EMBL/GenBank/DDBJ whole genome shotgun (WGS) entry which is preliminary data.</text>
</comment>
<evidence type="ECO:0000256" key="3">
    <source>
        <dbReference type="ARBA" id="ARBA00022475"/>
    </source>
</evidence>
<feature type="transmembrane region" description="Helical" evidence="7">
    <location>
        <begin position="32"/>
        <end position="55"/>
    </location>
</feature>
<evidence type="ECO:0000313" key="10">
    <source>
        <dbReference type="Proteomes" id="UP001224412"/>
    </source>
</evidence>
<name>A0AAP4BST1_9CORY</name>
<evidence type="ECO:0000313" key="9">
    <source>
        <dbReference type="EMBL" id="MDK4306141.1"/>
    </source>
</evidence>
<accession>A0AAP4BST1</accession>
<comment type="similarity">
    <text evidence="2">Belongs to the UPF0410 family.</text>
</comment>
<protein>
    <submittedName>
        <fullName evidence="9">GlsB/YeaQ/YmgE family stress response membrane protein</fullName>
    </submittedName>
</protein>
<dbReference type="Proteomes" id="UP001239759">
    <property type="component" value="Unassembled WGS sequence"/>
</dbReference>
<dbReference type="Pfam" id="PF04226">
    <property type="entry name" value="Transgly_assoc"/>
    <property type="match status" value="1"/>
</dbReference>